<reference evidence="2 3" key="1">
    <citation type="submission" date="2018-03" db="EMBL/GenBank/DDBJ databases">
        <title>Genomic Encyclopedia of Archaeal and Bacterial Type Strains, Phase II (KMG-II): from individual species to whole genera.</title>
        <authorList>
            <person name="Goeker M."/>
        </authorList>
    </citation>
    <scope>NUCLEOTIDE SEQUENCE [LARGE SCALE GENOMIC DNA]</scope>
    <source>
        <strain evidence="2 3">DSM 100214</strain>
    </source>
</reference>
<dbReference type="AlphaFoldDB" id="A0A2V3PH78"/>
<dbReference type="InterPro" id="IPR009061">
    <property type="entry name" value="DNA-bd_dom_put_sf"/>
</dbReference>
<dbReference type="EMBL" id="QICL01000054">
    <property type="protein sequence ID" value="PXV57159.1"/>
    <property type="molecule type" value="Genomic_DNA"/>
</dbReference>
<comment type="caution">
    <text evidence="2">The sequence shown here is derived from an EMBL/GenBank/DDBJ whole genome shotgun (WGS) entry which is preliminary data.</text>
</comment>
<dbReference type="Pfam" id="PF12728">
    <property type="entry name" value="HTH_17"/>
    <property type="match status" value="1"/>
</dbReference>
<dbReference type="RefSeq" id="WP_110312741.1">
    <property type="nucleotide sequence ID" value="NZ_QICL01000054.1"/>
</dbReference>
<sequence>MDNEDVLRDNSPEIKEILTLADEISENMEQSIKINKPSLNGERYLNNKQVCDILHISPRSLQDYRDKGRIAFYKLEGKILFSESDVYKMLEDNYNKSWEQ</sequence>
<gene>
    <name evidence="2" type="ORF">CLV62_1549</name>
</gene>
<keyword evidence="3" id="KW-1185">Reference proteome</keyword>
<evidence type="ECO:0000313" key="2">
    <source>
        <dbReference type="EMBL" id="PXV57159.1"/>
    </source>
</evidence>
<dbReference type="InterPro" id="IPR041657">
    <property type="entry name" value="HTH_17"/>
</dbReference>
<dbReference type="Proteomes" id="UP000247973">
    <property type="component" value="Unassembled WGS sequence"/>
</dbReference>
<evidence type="ECO:0000313" key="3">
    <source>
        <dbReference type="Proteomes" id="UP000247973"/>
    </source>
</evidence>
<dbReference type="PANTHER" id="PTHR34585">
    <property type="match status" value="1"/>
</dbReference>
<evidence type="ECO:0000259" key="1">
    <source>
        <dbReference type="Pfam" id="PF12728"/>
    </source>
</evidence>
<feature type="domain" description="Helix-turn-helix" evidence="1">
    <location>
        <begin position="44"/>
        <end position="93"/>
    </location>
</feature>
<accession>A0A2V3PH78</accession>
<dbReference type="OrthoDB" id="961769at2"/>
<name>A0A2V3PH78_9BACT</name>
<dbReference type="PANTHER" id="PTHR34585:SF22">
    <property type="entry name" value="HELIX-TURN-HELIX DOMAIN-CONTAINING PROTEIN"/>
    <property type="match status" value="1"/>
</dbReference>
<protein>
    <submittedName>
        <fullName evidence="2">Helix-turn-helix protein</fullName>
    </submittedName>
</protein>
<dbReference type="SUPFAM" id="SSF46955">
    <property type="entry name" value="Putative DNA-binding domain"/>
    <property type="match status" value="1"/>
</dbReference>
<organism evidence="2 3">
    <name type="scientific">Dysgonomonas alginatilytica</name>
    <dbReference type="NCBI Taxonomy" id="1605892"/>
    <lineage>
        <taxon>Bacteria</taxon>
        <taxon>Pseudomonadati</taxon>
        <taxon>Bacteroidota</taxon>
        <taxon>Bacteroidia</taxon>
        <taxon>Bacteroidales</taxon>
        <taxon>Dysgonomonadaceae</taxon>
        <taxon>Dysgonomonas</taxon>
    </lineage>
</organism>
<proteinExistence type="predicted"/>